<feature type="non-terminal residue" evidence="8">
    <location>
        <position position="298"/>
    </location>
</feature>
<dbReference type="InterPro" id="IPR036396">
    <property type="entry name" value="Cyt_P450_sf"/>
</dbReference>
<protein>
    <recommendedName>
        <fullName evidence="10">Cytochrome P450</fullName>
    </recommendedName>
</protein>
<dbReference type="InterPro" id="IPR002402">
    <property type="entry name" value="Cyt_P450_E_grp-II"/>
</dbReference>
<dbReference type="SUPFAM" id="SSF48264">
    <property type="entry name" value="Cytochrome P450"/>
    <property type="match status" value="1"/>
</dbReference>
<dbReference type="GO" id="GO:0004497">
    <property type="term" value="F:monooxygenase activity"/>
    <property type="evidence" value="ECO:0007669"/>
    <property type="project" value="UniProtKB-KW"/>
</dbReference>
<evidence type="ECO:0000256" key="4">
    <source>
        <dbReference type="ARBA" id="ARBA00022723"/>
    </source>
</evidence>
<evidence type="ECO:0000256" key="2">
    <source>
        <dbReference type="ARBA" id="ARBA00010617"/>
    </source>
</evidence>
<keyword evidence="5" id="KW-0560">Oxidoreductase</keyword>
<dbReference type="PANTHER" id="PTHR24292:SF54">
    <property type="entry name" value="CYP9F3-RELATED"/>
    <property type="match status" value="1"/>
</dbReference>
<keyword evidence="3" id="KW-0349">Heme</keyword>
<dbReference type="EMBL" id="CAUOFW020009848">
    <property type="protein sequence ID" value="CAK9187223.1"/>
    <property type="molecule type" value="Genomic_DNA"/>
</dbReference>
<dbReference type="Proteomes" id="UP001642360">
    <property type="component" value="Unassembled WGS sequence"/>
</dbReference>
<comment type="cofactor">
    <cofactor evidence="1">
        <name>heme</name>
        <dbReference type="ChEBI" id="CHEBI:30413"/>
    </cofactor>
</comment>
<evidence type="ECO:0000256" key="5">
    <source>
        <dbReference type="ARBA" id="ARBA00023002"/>
    </source>
</evidence>
<evidence type="ECO:0008006" key="10">
    <source>
        <dbReference type="Google" id="ProtNLM"/>
    </source>
</evidence>
<keyword evidence="4" id="KW-0479">Metal-binding</keyword>
<accession>A0ABC8V1L0</accession>
<evidence type="ECO:0000256" key="1">
    <source>
        <dbReference type="ARBA" id="ARBA00001971"/>
    </source>
</evidence>
<dbReference type="GO" id="GO:0046872">
    <property type="term" value="F:metal ion binding"/>
    <property type="evidence" value="ECO:0007669"/>
    <property type="project" value="UniProtKB-KW"/>
</dbReference>
<evidence type="ECO:0000256" key="6">
    <source>
        <dbReference type="ARBA" id="ARBA00023004"/>
    </source>
</evidence>
<dbReference type="Pfam" id="PF00067">
    <property type="entry name" value="p450"/>
    <property type="match status" value="1"/>
</dbReference>
<dbReference type="AlphaFoldDB" id="A0ABC8V1L0"/>
<comment type="similarity">
    <text evidence="2">Belongs to the cytochrome P450 family.</text>
</comment>
<name>A0ABC8V1L0_9AQUA</name>
<dbReference type="InterPro" id="IPR001128">
    <property type="entry name" value="Cyt_P450"/>
</dbReference>
<dbReference type="PANTHER" id="PTHR24292">
    <property type="entry name" value="CYTOCHROME P450"/>
    <property type="match status" value="1"/>
</dbReference>
<dbReference type="Gene3D" id="1.10.630.10">
    <property type="entry name" value="Cytochrome P450"/>
    <property type="match status" value="1"/>
</dbReference>
<evidence type="ECO:0000256" key="3">
    <source>
        <dbReference type="ARBA" id="ARBA00022617"/>
    </source>
</evidence>
<keyword evidence="9" id="KW-1185">Reference proteome</keyword>
<dbReference type="PRINTS" id="PR00464">
    <property type="entry name" value="EP450II"/>
</dbReference>
<dbReference type="InterPro" id="IPR050476">
    <property type="entry name" value="Insect_CytP450_Detox"/>
</dbReference>
<keyword evidence="7" id="KW-0503">Monooxygenase</keyword>
<organism evidence="8 9">
    <name type="scientific">Ilex paraguariensis</name>
    <name type="common">yerba mate</name>
    <dbReference type="NCBI Taxonomy" id="185542"/>
    <lineage>
        <taxon>Eukaryota</taxon>
        <taxon>Viridiplantae</taxon>
        <taxon>Streptophyta</taxon>
        <taxon>Embryophyta</taxon>
        <taxon>Tracheophyta</taxon>
        <taxon>Spermatophyta</taxon>
        <taxon>Magnoliopsida</taxon>
        <taxon>eudicotyledons</taxon>
        <taxon>Gunneridae</taxon>
        <taxon>Pentapetalae</taxon>
        <taxon>asterids</taxon>
        <taxon>campanulids</taxon>
        <taxon>Aquifoliales</taxon>
        <taxon>Aquifoliaceae</taxon>
        <taxon>Ilex</taxon>
    </lineage>
</organism>
<evidence type="ECO:0000256" key="7">
    <source>
        <dbReference type="ARBA" id="ARBA00023033"/>
    </source>
</evidence>
<keyword evidence="6" id="KW-0408">Iron</keyword>
<gene>
    <name evidence="8" type="ORF">ILEXP_LOCUS57731</name>
</gene>
<evidence type="ECO:0000313" key="9">
    <source>
        <dbReference type="Proteomes" id="UP001642360"/>
    </source>
</evidence>
<reference evidence="8 9" key="1">
    <citation type="submission" date="2024-02" db="EMBL/GenBank/DDBJ databases">
        <authorList>
            <person name="Vignale AGUSTIN F."/>
            <person name="Sosa J E."/>
            <person name="Modenutti C."/>
        </authorList>
    </citation>
    <scope>NUCLEOTIDE SEQUENCE [LARGE SCALE GENOMIC DNA]</scope>
</reference>
<proteinExistence type="inferred from homology"/>
<comment type="caution">
    <text evidence="8">The sequence shown here is derived from an EMBL/GenBank/DDBJ whole genome shotgun (WGS) entry which is preliminary data.</text>
</comment>
<evidence type="ECO:0000313" key="8">
    <source>
        <dbReference type="EMBL" id="CAK9187223.1"/>
    </source>
</evidence>
<sequence>MMSEHSKHPPAQLLPRELAKVPLAELNHVKLQKKPSFRKGFCYGKNTFDIFALGKKAIFCVTPVYRFYEDIYNAFPEERYVGFYEFLKPLLLIRDPKLIESVFVKDFSYFSEHLLMKRENSVAKNLAFVHSKDWKYVRGKLTTNFSANKLKGMLVLMNKSADILDSVLSENCKYEAVKVKNIFARYTVDMITSCFFGLNSDALTKPESQVLRFCQSILKPSMASVWLHFLRNILPDFHYWVITHLPTSKDAQSVDDMITKNDEMRKSGSAHSKNLLQMMLDLRDLNRQKTLTEENVND</sequence>